<dbReference type="GO" id="GO:0005576">
    <property type="term" value="C:extracellular region"/>
    <property type="evidence" value="ECO:0007669"/>
    <property type="project" value="TreeGrafter"/>
</dbReference>
<name>A0A6A4VFD3_AMPAM</name>
<dbReference type="GO" id="GO:0001501">
    <property type="term" value="P:skeletal system development"/>
    <property type="evidence" value="ECO:0007669"/>
    <property type="project" value="TreeGrafter"/>
</dbReference>
<keyword evidence="3" id="KW-1185">Reference proteome</keyword>
<comment type="caution">
    <text evidence="2">The sequence shown here is derived from an EMBL/GenBank/DDBJ whole genome shotgun (WGS) entry which is preliminary data.</text>
</comment>
<proteinExistence type="predicted"/>
<feature type="transmembrane region" description="Helical" evidence="1">
    <location>
        <begin position="21"/>
        <end position="42"/>
    </location>
</feature>
<dbReference type="Proteomes" id="UP000440578">
    <property type="component" value="Unassembled WGS sequence"/>
</dbReference>
<dbReference type="PANTHER" id="PTHR46448">
    <property type="entry name" value="PROTEIN KINASE DOMAIN-CONTAINING PROTEIN"/>
    <property type="match status" value="1"/>
</dbReference>
<accession>A0A6A4VFD3</accession>
<dbReference type="InterPro" id="IPR042983">
    <property type="entry name" value="PKDCC"/>
</dbReference>
<dbReference type="GO" id="GO:0004715">
    <property type="term" value="F:non-membrane spanning protein tyrosine kinase activity"/>
    <property type="evidence" value="ECO:0007669"/>
    <property type="project" value="InterPro"/>
</dbReference>
<evidence type="ECO:0000313" key="3">
    <source>
        <dbReference type="Proteomes" id="UP000440578"/>
    </source>
</evidence>
<evidence type="ECO:0000313" key="2">
    <source>
        <dbReference type="EMBL" id="KAF0289980.1"/>
    </source>
</evidence>
<reference evidence="2 3" key="1">
    <citation type="submission" date="2019-07" db="EMBL/GenBank/DDBJ databases">
        <title>Draft genome assembly of a fouling barnacle, Amphibalanus amphitrite (Darwin, 1854): The first reference genome for Thecostraca.</title>
        <authorList>
            <person name="Kim W."/>
        </authorList>
    </citation>
    <scope>NUCLEOTIDE SEQUENCE [LARGE SCALE GENOMIC DNA]</scope>
    <source>
        <strain evidence="2">SNU_AA5</strain>
        <tissue evidence="2">Soma without cirri and trophi</tissue>
    </source>
</reference>
<keyword evidence="1" id="KW-0812">Transmembrane</keyword>
<dbReference type="EMBL" id="VIIS01001991">
    <property type="protein sequence ID" value="KAF0289980.1"/>
    <property type="molecule type" value="Genomic_DNA"/>
</dbReference>
<keyword evidence="2" id="KW-0808">Transferase</keyword>
<dbReference type="PANTHER" id="PTHR46448:SF1">
    <property type="entry name" value="PROTEIN KINASE DOMAIN-CONTAINING PROTEIN"/>
    <property type="match status" value="1"/>
</dbReference>
<keyword evidence="2" id="KW-0418">Kinase</keyword>
<dbReference type="AlphaFoldDB" id="A0A6A4VFD3"/>
<dbReference type="OrthoDB" id="6134459at2759"/>
<dbReference type="Gene3D" id="1.10.510.10">
    <property type="entry name" value="Transferase(Phosphotransferase) domain 1"/>
    <property type="match status" value="1"/>
</dbReference>
<sequence>MGCRVQLSRCVHVIRVSHLTAFVLVYVLIFLVANVVVLKAYWEQRQRELEEQRQWRQLAAQPVRKPLGGAEAFLQRLQNSVRGSRRPAVFTCADFPTLAVGRRLGFGWSKEVFEATYGGRSAAVKTLYGFCLSLGRGENSVVAVVTELGEPLSQLALLQLSWERRLRLALDAAELLAYLAVSPLGPAALSDLRLEQFLLSGGRLKLTDLDDLQLGEPRCTGPDVCLLPPPAAASAALTRCTAGRCQGYNARRNQALAGERLLGPLLLQGVPAPLNASVTALLASCSAAQLSPTELSGRATELLKLFQRHGYGVTDTGSAVYEAVPNATLPGHNYRCAQSSELGRCWLSVSGPREASALCSADRRCEGYVITNVTTWTGRLMTHFKTRIVTGEVVPEFNSTLYIRQSVR</sequence>
<evidence type="ECO:0000256" key="1">
    <source>
        <dbReference type="SAM" id="Phobius"/>
    </source>
</evidence>
<keyword evidence="1" id="KW-1133">Transmembrane helix</keyword>
<gene>
    <name evidence="2" type="primary">PKDCC</name>
    <name evidence="2" type="ORF">FJT64_011812</name>
</gene>
<keyword evidence="1" id="KW-0472">Membrane</keyword>
<protein>
    <submittedName>
        <fullName evidence="2">Extracellular tyrosine-protein kinase PKDCC</fullName>
    </submittedName>
</protein>
<organism evidence="2 3">
    <name type="scientific">Amphibalanus amphitrite</name>
    <name type="common">Striped barnacle</name>
    <name type="synonym">Balanus amphitrite</name>
    <dbReference type="NCBI Taxonomy" id="1232801"/>
    <lineage>
        <taxon>Eukaryota</taxon>
        <taxon>Metazoa</taxon>
        <taxon>Ecdysozoa</taxon>
        <taxon>Arthropoda</taxon>
        <taxon>Crustacea</taxon>
        <taxon>Multicrustacea</taxon>
        <taxon>Cirripedia</taxon>
        <taxon>Thoracica</taxon>
        <taxon>Thoracicalcarea</taxon>
        <taxon>Balanomorpha</taxon>
        <taxon>Balanoidea</taxon>
        <taxon>Balanidae</taxon>
        <taxon>Amphibalaninae</taxon>
        <taxon>Amphibalanus</taxon>
    </lineage>
</organism>